<dbReference type="SUPFAM" id="SSF46458">
    <property type="entry name" value="Globin-like"/>
    <property type="match status" value="1"/>
</dbReference>
<evidence type="ECO:0000256" key="6">
    <source>
        <dbReference type="ARBA" id="ARBA00034496"/>
    </source>
</evidence>
<dbReference type="RefSeq" id="WP_082362242.1">
    <property type="nucleotide sequence ID" value="NZ_CP012159.1"/>
</dbReference>
<dbReference type="Gene3D" id="1.10.490.10">
    <property type="entry name" value="Globins"/>
    <property type="match status" value="1"/>
</dbReference>
<evidence type="ECO:0000256" key="5">
    <source>
        <dbReference type="ARBA" id="ARBA00023004"/>
    </source>
</evidence>
<dbReference type="InterPro" id="IPR044203">
    <property type="entry name" value="GlbO/GLB3-like"/>
</dbReference>
<keyword evidence="5" id="KW-0408">Iron</keyword>
<dbReference type="GO" id="GO:0020037">
    <property type="term" value="F:heme binding"/>
    <property type="evidence" value="ECO:0007669"/>
    <property type="project" value="InterPro"/>
</dbReference>
<dbReference type="GO" id="GO:0005344">
    <property type="term" value="F:oxygen carrier activity"/>
    <property type="evidence" value="ECO:0007669"/>
    <property type="project" value="InterPro"/>
</dbReference>
<dbReference type="AlphaFoldDB" id="A0A0K1E7J6"/>
<evidence type="ECO:0000256" key="2">
    <source>
        <dbReference type="ARBA" id="ARBA00022448"/>
    </source>
</evidence>
<keyword evidence="8" id="KW-1185">Reference proteome</keyword>
<dbReference type="PROSITE" id="PS01213">
    <property type="entry name" value="GLOBIN_FAM_2"/>
    <property type="match status" value="1"/>
</dbReference>
<protein>
    <submittedName>
        <fullName evidence="7">Globin</fullName>
    </submittedName>
</protein>
<reference evidence="7 8" key="1">
    <citation type="submission" date="2015-07" db="EMBL/GenBank/DDBJ databases">
        <title>Genome analysis of myxobacterium Chondromyces crocatus Cm c5 reveals a high potential for natural compound synthesis and the genetic basis for the loss of fruiting body formation.</title>
        <authorList>
            <person name="Zaburannyi N."/>
            <person name="Bunk B."/>
            <person name="Maier J."/>
            <person name="Overmann J."/>
            <person name="Mueller R."/>
        </authorList>
    </citation>
    <scope>NUCLEOTIDE SEQUENCE [LARGE SCALE GENOMIC DNA]</scope>
    <source>
        <strain evidence="7 8">Cm c5</strain>
    </source>
</reference>
<dbReference type="GO" id="GO:0046872">
    <property type="term" value="F:metal ion binding"/>
    <property type="evidence" value="ECO:0007669"/>
    <property type="project" value="UniProtKB-KW"/>
</dbReference>
<evidence type="ECO:0000256" key="1">
    <source>
        <dbReference type="ARBA" id="ARBA00001971"/>
    </source>
</evidence>
<dbReference type="InterPro" id="IPR012292">
    <property type="entry name" value="Globin/Proto"/>
</dbReference>
<dbReference type="Proteomes" id="UP000067626">
    <property type="component" value="Chromosome"/>
</dbReference>
<dbReference type="CDD" id="cd14773">
    <property type="entry name" value="TrHb2_PhHbO-like_O"/>
    <property type="match status" value="1"/>
</dbReference>
<dbReference type="GO" id="GO:0019825">
    <property type="term" value="F:oxygen binding"/>
    <property type="evidence" value="ECO:0007669"/>
    <property type="project" value="InterPro"/>
</dbReference>
<comment type="cofactor">
    <cofactor evidence="1">
        <name>heme</name>
        <dbReference type="ChEBI" id="CHEBI:30413"/>
    </cofactor>
</comment>
<evidence type="ECO:0000313" key="8">
    <source>
        <dbReference type="Proteomes" id="UP000067626"/>
    </source>
</evidence>
<evidence type="ECO:0000313" key="7">
    <source>
        <dbReference type="EMBL" id="AKT36856.1"/>
    </source>
</evidence>
<organism evidence="7 8">
    <name type="scientific">Chondromyces crocatus</name>
    <dbReference type="NCBI Taxonomy" id="52"/>
    <lineage>
        <taxon>Bacteria</taxon>
        <taxon>Pseudomonadati</taxon>
        <taxon>Myxococcota</taxon>
        <taxon>Polyangia</taxon>
        <taxon>Polyangiales</taxon>
        <taxon>Polyangiaceae</taxon>
        <taxon>Chondromyces</taxon>
    </lineage>
</organism>
<evidence type="ECO:0000256" key="3">
    <source>
        <dbReference type="ARBA" id="ARBA00022617"/>
    </source>
</evidence>
<keyword evidence="4" id="KW-0479">Metal-binding</keyword>
<accession>A0A0K1E7J6</accession>
<dbReference type="EMBL" id="CP012159">
    <property type="protein sequence ID" value="AKT36856.1"/>
    <property type="molecule type" value="Genomic_DNA"/>
</dbReference>
<dbReference type="InterPro" id="IPR019795">
    <property type="entry name" value="Globin_bac-like_CS"/>
</dbReference>
<evidence type="ECO:0000256" key="4">
    <source>
        <dbReference type="ARBA" id="ARBA00022723"/>
    </source>
</evidence>
<dbReference type="Pfam" id="PF01152">
    <property type="entry name" value="Bac_globin"/>
    <property type="match status" value="1"/>
</dbReference>
<dbReference type="PANTHER" id="PTHR47366">
    <property type="entry name" value="TWO-ON-TWO HEMOGLOBIN-3"/>
    <property type="match status" value="1"/>
</dbReference>
<dbReference type="InterPro" id="IPR001486">
    <property type="entry name" value="Hemoglobin_trunc"/>
</dbReference>
<gene>
    <name evidence="7" type="ORF">CMC5_009770</name>
</gene>
<dbReference type="PANTHER" id="PTHR47366:SF1">
    <property type="entry name" value="TWO-ON-TWO HEMOGLOBIN-3"/>
    <property type="match status" value="1"/>
</dbReference>
<proteinExistence type="inferred from homology"/>
<keyword evidence="2" id="KW-0813">Transport</keyword>
<comment type="similarity">
    <text evidence="6">Belongs to the truncated hemoglobin family. Group II subfamily.</text>
</comment>
<dbReference type="KEGG" id="ccro:CMC5_009770"/>
<dbReference type="InterPro" id="IPR009050">
    <property type="entry name" value="Globin-like_sf"/>
</dbReference>
<keyword evidence="3" id="KW-0349">Heme</keyword>
<dbReference type="STRING" id="52.CMC5_009770"/>
<dbReference type="OrthoDB" id="9790913at2"/>
<dbReference type="PATRIC" id="fig|52.7.peg.1046"/>
<name>A0A0K1E7J6_CHOCO</name>
<sequence>MSAPESLFNPFEAIGGEAAVQKLVEHFYDAMERLEPELTRLHECDEHGKISRGSRDRFALFLMGWLGGPQLYMERHGHPRLRMRHARVPVGTGMRDAWLRAMKVAMDEVGVEGELRAFLEPRFAEVADFLRNRPG</sequence>